<dbReference type="InterPro" id="IPR009057">
    <property type="entry name" value="Homeodomain-like_sf"/>
</dbReference>
<evidence type="ECO:0000256" key="2">
    <source>
        <dbReference type="ARBA" id="ARBA00023125"/>
    </source>
</evidence>
<dbReference type="PANTHER" id="PTHR43280">
    <property type="entry name" value="ARAC-FAMILY TRANSCRIPTIONAL REGULATOR"/>
    <property type="match status" value="1"/>
</dbReference>
<evidence type="ECO:0000256" key="3">
    <source>
        <dbReference type="ARBA" id="ARBA00023163"/>
    </source>
</evidence>
<evidence type="ECO:0000313" key="5">
    <source>
        <dbReference type="EMBL" id="MDJ1481259.1"/>
    </source>
</evidence>
<keyword evidence="2" id="KW-0238">DNA-binding</keyword>
<dbReference type="GO" id="GO:0043565">
    <property type="term" value="F:sequence-specific DNA binding"/>
    <property type="evidence" value="ECO:0007669"/>
    <property type="project" value="InterPro"/>
</dbReference>
<dbReference type="Pfam" id="PF06719">
    <property type="entry name" value="AraC_N"/>
    <property type="match status" value="1"/>
</dbReference>
<dbReference type="AlphaFoldDB" id="A0AAE3U5X5"/>
<evidence type="ECO:0000256" key="1">
    <source>
        <dbReference type="ARBA" id="ARBA00023015"/>
    </source>
</evidence>
<dbReference type="Pfam" id="PF12833">
    <property type="entry name" value="HTH_18"/>
    <property type="match status" value="1"/>
</dbReference>
<feature type="domain" description="HTH araC/xylS-type" evidence="4">
    <location>
        <begin position="206"/>
        <end position="304"/>
    </location>
</feature>
<dbReference type="GO" id="GO:0003700">
    <property type="term" value="F:DNA-binding transcription factor activity"/>
    <property type="evidence" value="ECO:0007669"/>
    <property type="project" value="InterPro"/>
</dbReference>
<keyword evidence="1" id="KW-0805">Transcription regulation</keyword>
<reference evidence="5" key="1">
    <citation type="submission" date="2023-05" db="EMBL/GenBank/DDBJ databases">
        <authorList>
            <person name="Zhang X."/>
        </authorList>
    </citation>
    <scope>NUCLEOTIDE SEQUENCE</scope>
    <source>
        <strain evidence="5">YF14B1</strain>
    </source>
</reference>
<dbReference type="SMART" id="SM00342">
    <property type="entry name" value="HTH_ARAC"/>
    <property type="match status" value="1"/>
</dbReference>
<dbReference type="InterPro" id="IPR018062">
    <property type="entry name" value="HTH_AraC-typ_CS"/>
</dbReference>
<accession>A0AAE3U5X5</accession>
<protein>
    <submittedName>
        <fullName evidence="5">AraC family transcriptional regulator</fullName>
    </submittedName>
</protein>
<dbReference type="RefSeq" id="WP_313978785.1">
    <property type="nucleotide sequence ID" value="NZ_JASJOS010000005.1"/>
</dbReference>
<evidence type="ECO:0000259" key="4">
    <source>
        <dbReference type="PROSITE" id="PS01124"/>
    </source>
</evidence>
<organism evidence="5 6">
    <name type="scientific">Xanthocytophaga flava</name>
    <dbReference type="NCBI Taxonomy" id="3048013"/>
    <lineage>
        <taxon>Bacteria</taxon>
        <taxon>Pseudomonadati</taxon>
        <taxon>Bacteroidota</taxon>
        <taxon>Cytophagia</taxon>
        <taxon>Cytophagales</taxon>
        <taxon>Rhodocytophagaceae</taxon>
        <taxon>Xanthocytophaga</taxon>
    </lineage>
</organism>
<dbReference type="PANTHER" id="PTHR43280:SF28">
    <property type="entry name" value="HTH-TYPE TRANSCRIPTIONAL ACTIVATOR RHAS"/>
    <property type="match status" value="1"/>
</dbReference>
<dbReference type="PRINTS" id="PR00032">
    <property type="entry name" value="HTHARAC"/>
</dbReference>
<keyword evidence="3" id="KW-0804">Transcription</keyword>
<sequence>METRHKLHPIGLSPLTELQTLVEHRSVYTLNQCELNVFETHQQSKNVRLCFNDLVLTTMLRGKKVMHLFGSEHFDYLPGESVIVPEKEEMIIDFPDASQHNPTQCIALAVNGEVLKETIGLLNEKFPKAEDNDMWRIDMSAFHLQNTFEITNAVDRLVHVSRENIGAKEVLASFTLKELLIRLMQTQARHLILDNYKKYLNNHRFAYIAAYIRENLAENLNIDRLSDLACMSKPNFFRYFKREFGLTPIEFIIQERLKLAKKLLADPLVPIIEICFRSGFNNTNYFFKLFRKYEGTTPKAFRENIIHQLG</sequence>
<dbReference type="InterPro" id="IPR020449">
    <property type="entry name" value="Tscrpt_reg_AraC-type_HTH"/>
</dbReference>
<name>A0AAE3U5X5_9BACT</name>
<dbReference type="Proteomes" id="UP001241110">
    <property type="component" value="Unassembled WGS sequence"/>
</dbReference>
<dbReference type="InterPro" id="IPR018060">
    <property type="entry name" value="HTH_AraC"/>
</dbReference>
<dbReference type="PROSITE" id="PS01124">
    <property type="entry name" value="HTH_ARAC_FAMILY_2"/>
    <property type="match status" value="1"/>
</dbReference>
<comment type="caution">
    <text evidence="5">The sequence shown here is derived from an EMBL/GenBank/DDBJ whole genome shotgun (WGS) entry which is preliminary data.</text>
</comment>
<dbReference type="Gene3D" id="1.10.10.60">
    <property type="entry name" value="Homeodomain-like"/>
    <property type="match status" value="2"/>
</dbReference>
<evidence type="ECO:0000313" key="6">
    <source>
        <dbReference type="Proteomes" id="UP001241110"/>
    </source>
</evidence>
<proteinExistence type="predicted"/>
<gene>
    <name evidence="5" type="ORF">QNI16_12245</name>
</gene>
<dbReference type="SUPFAM" id="SSF46689">
    <property type="entry name" value="Homeodomain-like"/>
    <property type="match status" value="2"/>
</dbReference>
<dbReference type="PROSITE" id="PS00041">
    <property type="entry name" value="HTH_ARAC_FAMILY_1"/>
    <property type="match status" value="1"/>
</dbReference>
<dbReference type="InterPro" id="IPR009594">
    <property type="entry name" value="Tscrpt_reg_HTH_AraC_N"/>
</dbReference>
<dbReference type="EMBL" id="JASJOS010000005">
    <property type="protein sequence ID" value="MDJ1481259.1"/>
    <property type="molecule type" value="Genomic_DNA"/>
</dbReference>